<evidence type="ECO:0000313" key="1">
    <source>
        <dbReference type="EMBL" id="KKK57009.1"/>
    </source>
</evidence>
<gene>
    <name evidence="1" type="ORF">LCGC14_3058790</name>
</gene>
<feature type="non-terminal residue" evidence="1">
    <location>
        <position position="1"/>
    </location>
</feature>
<dbReference type="AlphaFoldDB" id="A0A0F8YSC0"/>
<accession>A0A0F8YSC0</accession>
<comment type="caution">
    <text evidence="1">The sequence shown here is derived from an EMBL/GenBank/DDBJ whole genome shotgun (WGS) entry which is preliminary data.</text>
</comment>
<name>A0A0F8YSC0_9ZZZZ</name>
<reference evidence="1" key="1">
    <citation type="journal article" date="2015" name="Nature">
        <title>Complex archaea that bridge the gap between prokaryotes and eukaryotes.</title>
        <authorList>
            <person name="Spang A."/>
            <person name="Saw J.H."/>
            <person name="Jorgensen S.L."/>
            <person name="Zaremba-Niedzwiedzka K."/>
            <person name="Martijn J."/>
            <person name="Lind A.E."/>
            <person name="van Eijk R."/>
            <person name="Schleper C."/>
            <person name="Guy L."/>
            <person name="Ettema T.J."/>
        </authorList>
    </citation>
    <scope>NUCLEOTIDE SEQUENCE</scope>
</reference>
<proteinExistence type="predicted"/>
<organism evidence="1">
    <name type="scientific">marine sediment metagenome</name>
    <dbReference type="NCBI Taxonomy" id="412755"/>
    <lineage>
        <taxon>unclassified sequences</taxon>
        <taxon>metagenomes</taxon>
        <taxon>ecological metagenomes</taxon>
    </lineage>
</organism>
<dbReference type="EMBL" id="LAZR01064706">
    <property type="protein sequence ID" value="KKK57009.1"/>
    <property type="molecule type" value="Genomic_DNA"/>
</dbReference>
<protein>
    <submittedName>
        <fullName evidence="1">Uncharacterized protein</fullName>
    </submittedName>
</protein>
<sequence length="24" mass="2758">QKLKLYLKTSEKRPGTSVYGTFRG</sequence>